<dbReference type="EMBL" id="RRYP01000159">
    <property type="protein sequence ID" value="TNV87902.1"/>
    <property type="molecule type" value="Genomic_DNA"/>
</dbReference>
<organism evidence="2 3">
    <name type="scientific">Halteria grandinella</name>
    <dbReference type="NCBI Taxonomy" id="5974"/>
    <lineage>
        <taxon>Eukaryota</taxon>
        <taxon>Sar</taxon>
        <taxon>Alveolata</taxon>
        <taxon>Ciliophora</taxon>
        <taxon>Intramacronucleata</taxon>
        <taxon>Spirotrichea</taxon>
        <taxon>Stichotrichia</taxon>
        <taxon>Sporadotrichida</taxon>
        <taxon>Halteriidae</taxon>
        <taxon>Halteria</taxon>
    </lineage>
</organism>
<feature type="region of interest" description="Disordered" evidence="1">
    <location>
        <begin position="746"/>
        <end position="782"/>
    </location>
</feature>
<comment type="caution">
    <text evidence="2">The sequence shown here is derived from an EMBL/GenBank/DDBJ whole genome shotgun (WGS) entry which is preliminary data.</text>
</comment>
<evidence type="ECO:0000256" key="1">
    <source>
        <dbReference type="SAM" id="MobiDB-lite"/>
    </source>
</evidence>
<name>A0A8J8T9V8_HALGN</name>
<feature type="compositionally biased region" description="Polar residues" evidence="1">
    <location>
        <begin position="746"/>
        <end position="756"/>
    </location>
</feature>
<protein>
    <submittedName>
        <fullName evidence="2">Uncharacterized protein</fullName>
    </submittedName>
</protein>
<feature type="region of interest" description="Disordered" evidence="1">
    <location>
        <begin position="590"/>
        <end position="619"/>
    </location>
</feature>
<evidence type="ECO:0000313" key="3">
    <source>
        <dbReference type="Proteomes" id="UP000785679"/>
    </source>
</evidence>
<feature type="compositionally biased region" description="Low complexity" evidence="1">
    <location>
        <begin position="685"/>
        <end position="696"/>
    </location>
</feature>
<evidence type="ECO:0000313" key="2">
    <source>
        <dbReference type="EMBL" id="TNV87902.1"/>
    </source>
</evidence>
<feature type="compositionally biased region" description="Polar residues" evidence="1">
    <location>
        <begin position="1363"/>
        <end position="1383"/>
    </location>
</feature>
<feature type="region of interest" description="Disordered" evidence="1">
    <location>
        <begin position="1363"/>
        <end position="1405"/>
    </location>
</feature>
<accession>A0A8J8T9V8</accession>
<feature type="region of interest" description="Disordered" evidence="1">
    <location>
        <begin position="1"/>
        <end position="30"/>
    </location>
</feature>
<proteinExistence type="predicted"/>
<dbReference type="OrthoDB" id="10687098at2759"/>
<gene>
    <name evidence="2" type="ORF">FGO68_gene5193</name>
</gene>
<feature type="region of interest" description="Disordered" evidence="1">
    <location>
        <begin position="632"/>
        <end position="655"/>
    </location>
</feature>
<dbReference type="Proteomes" id="UP000785679">
    <property type="component" value="Unassembled WGS sequence"/>
</dbReference>
<feature type="region of interest" description="Disordered" evidence="1">
    <location>
        <begin position="1296"/>
        <end position="1324"/>
    </location>
</feature>
<feature type="region of interest" description="Disordered" evidence="1">
    <location>
        <begin position="1250"/>
        <end position="1269"/>
    </location>
</feature>
<feature type="compositionally biased region" description="Low complexity" evidence="1">
    <location>
        <begin position="632"/>
        <end position="649"/>
    </location>
</feature>
<keyword evidence="3" id="KW-1185">Reference proteome</keyword>
<feature type="compositionally biased region" description="Polar residues" evidence="1">
    <location>
        <begin position="107"/>
        <end position="117"/>
    </location>
</feature>
<reference evidence="2" key="1">
    <citation type="submission" date="2019-06" db="EMBL/GenBank/DDBJ databases">
        <authorList>
            <person name="Zheng W."/>
        </authorList>
    </citation>
    <scope>NUCLEOTIDE SEQUENCE</scope>
    <source>
        <strain evidence="2">QDHG01</strain>
    </source>
</reference>
<feature type="compositionally biased region" description="Polar residues" evidence="1">
    <location>
        <begin position="939"/>
        <end position="953"/>
    </location>
</feature>
<feature type="compositionally biased region" description="Polar residues" evidence="1">
    <location>
        <begin position="1391"/>
        <end position="1405"/>
    </location>
</feature>
<feature type="region of interest" description="Disordered" evidence="1">
    <location>
        <begin position="678"/>
        <end position="704"/>
    </location>
</feature>
<sequence length="1405" mass="153729">MDSGLNGSAQTSAQQTSKNKNTNGLPNQTMIGTQGKFYSLVGSGGVGGAGGSAQRNQNLQRILAAYSTSNNNLSQSNTHLSYQENGQQSGVQLKGSKKKGMNVVTGGDSTESGSNPNRLSHQLHTIFGKGTNGDPQGQENRILGGQEVIIKSSSMQPLIGASLNSLHHSQSDNLVQTEHPDSFQNQSMMHNDGEQVHQMRIHQNSRAAGLTANTISQSSGGGAYSSNGVITMNRRPKMNEHNIKLIEKVIKRQNMTAQQESRTTHHVHQLLQHANSHDQVQCNMDAVIQNEGLGSRLYEKQGSLPQRGQISSKTPQIALKNLSKSPNSQGLKASDLALVDESHPSGPPENFITDRIEKTLQKYTKKDVLAKANNGIQSINSLPQTAAKLTRNGLQYPSGTQAQSLGGGSVNSINHVHKIYNSSYSKTAGIIKGAQQINSLQSPYLNNSTANGNATLYNIKHKVKLGVQNAQGNGNLSNLNLDHLDQFRQVNSYSVDRINTGFKQPQVMVNNFGSAEKSDGGDLSFDSLNANNNSFTLGQHKQMNDNVQDLDGLTPSGMMGENLHISQQQILHSQLIAKFQSRHQVAGVSTLPTNSFKQSNQKGLSSFENTPSQVDQSQHSPNIHLILQQSPIQQPQFSSSNGTSSVSGGHRQGQYENNLAFGGAMQGFQDLFYDDKGQQQDDSFKQQSSQSQWQHQMIEKNPNQQRHVQIKQILQYKALVNSNSEDPSQGSVYTLTTGQSKYQMSPMQFHPSGQYSKSRDGGYRNIPTRDISSISDQSPQSNFARKAAGYENQHPNAGVIGTQPSTAGGFDDHPFKRPKLHHFKKDASRRIKTSSATRNLQPIYPLEAVGGGVYAGNKIFSNNFNSIHIGGGGTTTSSNPPSFINASTTNTDPQIYYNNSSYISTKLQQNYNQQHESNIKINIPITNPQSQLKMRKKAQFQNENSESGNTTIDASHDNELQMPRLSALSSIPDPDLYGRRVSNVSGNLSLLQQESRPQTSINNINEIDIHNQATNLEQLHSNSPQNRPSALKQETEINDKIEASTSIQEQINGFKHSFYVEKESTQLIKLNQASQPKNATIKVEIVEIQPKEKGQQENKTAEAQEIYNSTQIVEKEGAGGVKQIFVLNVNATSHYQSIQESKAMTPCFLHTPNMTNKWNDFKPPPISGGEIENSLLQNNSRFIHHQANPSQESQLSNPMMSYQVSDQDKSALPDGKMDDSEMEELFHKKKSFQYGGIAQEIQVNENFKDLQGQGKKPMTSHQTSKSDKKNIHVLQKGNDCSIKLCPQDIYLQSSATTGTTKGSSQSSIGPKPSTSGSSFRRPLSRNHPMLNLVAKNQSSANSDNGCLQGAQPAIINVLQQRSAAATQGSVQSKQSSHTSNATLKQIGRKSQLPSQGSNILVDSKE</sequence>
<feature type="compositionally biased region" description="Low complexity" evidence="1">
    <location>
        <begin position="1296"/>
        <end position="1307"/>
    </location>
</feature>
<feature type="region of interest" description="Disordered" evidence="1">
    <location>
        <begin position="936"/>
        <end position="956"/>
    </location>
</feature>
<feature type="compositionally biased region" description="Low complexity" evidence="1">
    <location>
        <begin position="770"/>
        <end position="781"/>
    </location>
</feature>
<feature type="region of interest" description="Disordered" evidence="1">
    <location>
        <begin position="86"/>
        <end position="117"/>
    </location>
</feature>